<dbReference type="RefSeq" id="WP_085636828.1">
    <property type="nucleotide sequence ID" value="NZ_CABJFA010000007.1"/>
</dbReference>
<dbReference type="AlphaFoldDB" id="A0A1X4JP53"/>
<protein>
    <submittedName>
        <fullName evidence="1">Uncharacterized protein</fullName>
    </submittedName>
</protein>
<dbReference type="OrthoDB" id="2147041at2"/>
<evidence type="ECO:0000313" key="1">
    <source>
        <dbReference type="EMBL" id="OSP90552.1"/>
    </source>
</evidence>
<organism evidence="1 2">
    <name type="scientific">Weissella cibaria</name>
    <dbReference type="NCBI Taxonomy" id="137591"/>
    <lineage>
        <taxon>Bacteria</taxon>
        <taxon>Bacillati</taxon>
        <taxon>Bacillota</taxon>
        <taxon>Bacilli</taxon>
        <taxon>Lactobacillales</taxon>
        <taxon>Lactobacillaceae</taxon>
        <taxon>Weissella</taxon>
    </lineage>
</organism>
<accession>A0A1X4JP53</accession>
<dbReference type="EMBL" id="NDXJ01000001">
    <property type="protein sequence ID" value="OSP90552.1"/>
    <property type="molecule type" value="Genomic_DNA"/>
</dbReference>
<reference evidence="1 2" key="1">
    <citation type="submission" date="2017-04" db="EMBL/GenBank/DDBJ databases">
        <title>The genome sequence of Weissella cibaria isolated from wild Drosophila.</title>
        <authorList>
            <person name="Ricks N.J."/>
            <person name="Carroll C."/>
            <person name="Walters A."/>
            <person name="Newell P.D."/>
            <person name="Chaston J.M."/>
        </authorList>
    </citation>
    <scope>NUCLEOTIDE SEQUENCE [LARGE SCALE GENOMIC DNA]</scope>
    <source>
        <strain evidence="1 2">DmW_103</strain>
    </source>
</reference>
<sequence>MAHLISEAILWIVIGIYAYWTYKADKARREYERKAQRAVEAVEGWRDAYLKVYQINDSKEEDHA</sequence>
<name>A0A1X4JP53_9LACO</name>
<dbReference type="Proteomes" id="UP000193588">
    <property type="component" value="Unassembled WGS sequence"/>
</dbReference>
<proteinExistence type="predicted"/>
<gene>
    <name evidence="1" type="ORF">B9D04_00130</name>
</gene>
<comment type="caution">
    <text evidence="1">The sequence shown here is derived from an EMBL/GenBank/DDBJ whole genome shotgun (WGS) entry which is preliminary data.</text>
</comment>
<evidence type="ECO:0000313" key="2">
    <source>
        <dbReference type="Proteomes" id="UP000193588"/>
    </source>
</evidence>